<keyword evidence="8" id="KW-1185">Reference proteome</keyword>
<dbReference type="PRINTS" id="PR00950">
    <property type="entry name" value="TYPE3IMSPROT"/>
</dbReference>
<dbReference type="EMBL" id="FNGI01000008">
    <property type="protein sequence ID" value="SDL85901.1"/>
    <property type="molecule type" value="Genomic_DNA"/>
</dbReference>
<comment type="similarity">
    <text evidence="1">Belongs to the type III secretion exporter family.</text>
</comment>
<evidence type="ECO:0000256" key="2">
    <source>
        <dbReference type="ARBA" id="ARBA00021622"/>
    </source>
</evidence>
<evidence type="ECO:0000256" key="5">
    <source>
        <dbReference type="SAM" id="MobiDB-lite"/>
    </source>
</evidence>
<keyword evidence="3" id="KW-0653">Protein transport</keyword>
<accession>A0A1G9NHQ3</accession>
<organism evidence="7 8">
    <name type="scientific">Modicisalibacter muralis</name>
    <dbReference type="NCBI Taxonomy" id="119000"/>
    <lineage>
        <taxon>Bacteria</taxon>
        <taxon>Pseudomonadati</taxon>
        <taxon>Pseudomonadota</taxon>
        <taxon>Gammaproteobacteria</taxon>
        <taxon>Oceanospirillales</taxon>
        <taxon>Halomonadaceae</taxon>
        <taxon>Modicisalibacter</taxon>
    </lineage>
</organism>
<evidence type="ECO:0000256" key="4">
    <source>
        <dbReference type="ARBA" id="ARBA00025078"/>
    </source>
</evidence>
<keyword evidence="6" id="KW-1133">Transmembrane helix</keyword>
<feature type="transmembrane region" description="Helical" evidence="6">
    <location>
        <begin position="185"/>
        <end position="210"/>
    </location>
</feature>
<evidence type="ECO:0000313" key="7">
    <source>
        <dbReference type="EMBL" id="SDL85901.1"/>
    </source>
</evidence>
<proteinExistence type="inferred from homology"/>
<evidence type="ECO:0000256" key="1">
    <source>
        <dbReference type="ARBA" id="ARBA00010690"/>
    </source>
</evidence>
<feature type="region of interest" description="Disordered" evidence="5">
    <location>
        <begin position="224"/>
        <end position="246"/>
    </location>
</feature>
<reference evidence="7 8" key="1">
    <citation type="submission" date="2016-10" db="EMBL/GenBank/DDBJ databases">
        <authorList>
            <person name="de Groot N.N."/>
        </authorList>
    </citation>
    <scope>NUCLEOTIDE SEQUENCE [LARGE SCALE GENOMIC DNA]</scope>
    <source>
        <strain evidence="7 8">DSM 14789</strain>
    </source>
</reference>
<sequence>MSDETSEEKSLPPSEKKLRDAREKGQVDKSADMDTAIVMLGCTLYIAISATAIESRVRDLINLTTRLYHEPFDTLWPRLMALGTEVVLLSVLPLVVITIVAVVLTNIVVMRGLVFSADPVIPKFEHINPVEGFKRVFSVRGVVEFIKSLIKVVALAVAFIVVYRLGLQSLMEAPRCGPGCLEGIFLALLKPLVITALVAFVAVGAIDVMMQRWLFRRDQRMTETELKRERKDMDGDPEIKRERQKQRRNMHALSSQVGLQHASLMIGAAGGWLVGIRYVRGETPVPVITCKANPERSTELLQAATERHIPMVGNPELALRIARRAGNGDPVPDEAFQPVADALVAAGLI</sequence>
<dbReference type="GO" id="GO:0005886">
    <property type="term" value="C:plasma membrane"/>
    <property type="evidence" value="ECO:0007669"/>
    <property type="project" value="TreeGrafter"/>
</dbReference>
<evidence type="ECO:0000313" key="8">
    <source>
        <dbReference type="Proteomes" id="UP000198654"/>
    </source>
</evidence>
<feature type="compositionally biased region" description="Basic and acidic residues" evidence="5">
    <location>
        <begin position="224"/>
        <end position="241"/>
    </location>
</feature>
<comment type="function">
    <text evidence="4">Required for formation of the rod structure in the basal body of the flagellar apparatus. Together with FliI and FliH, may constitute the export apparatus of flagellin.</text>
</comment>
<evidence type="ECO:0000256" key="3">
    <source>
        <dbReference type="ARBA" id="ARBA00023225"/>
    </source>
</evidence>
<name>A0A1G9NHQ3_9GAMM</name>
<dbReference type="InterPro" id="IPR029025">
    <property type="entry name" value="T3SS_substrate_exporter_C"/>
</dbReference>
<dbReference type="AlphaFoldDB" id="A0A1G9NHQ3"/>
<dbReference type="PANTHER" id="PTHR30531:SF12">
    <property type="entry name" value="FLAGELLAR BIOSYNTHETIC PROTEIN FLHB"/>
    <property type="match status" value="1"/>
</dbReference>
<gene>
    <name evidence="7" type="ORF">SAMN05661010_02714</name>
</gene>
<protein>
    <recommendedName>
        <fullName evidence="2">Flagellar biosynthetic protein FlhB</fullName>
    </recommendedName>
</protein>
<feature type="compositionally biased region" description="Basic and acidic residues" evidence="5">
    <location>
        <begin position="7"/>
        <end position="27"/>
    </location>
</feature>
<keyword evidence="6" id="KW-0472">Membrane</keyword>
<dbReference type="Gene3D" id="3.40.1690.10">
    <property type="entry name" value="secretion proteins EscU"/>
    <property type="match status" value="1"/>
</dbReference>
<keyword evidence="3" id="KW-0813">Transport</keyword>
<dbReference type="GO" id="GO:0009306">
    <property type="term" value="P:protein secretion"/>
    <property type="evidence" value="ECO:0007669"/>
    <property type="project" value="InterPro"/>
</dbReference>
<keyword evidence="6" id="KW-0812">Transmembrane</keyword>
<dbReference type="InterPro" id="IPR006135">
    <property type="entry name" value="T3SS_substrate_exporter"/>
</dbReference>
<dbReference type="STRING" id="119000.SAMN05661010_02714"/>
<dbReference type="Pfam" id="PF01312">
    <property type="entry name" value="Bac_export_2"/>
    <property type="match status" value="1"/>
</dbReference>
<dbReference type="RefSeq" id="WP_089729466.1">
    <property type="nucleotide sequence ID" value="NZ_FNGI01000008.1"/>
</dbReference>
<feature type="transmembrane region" description="Helical" evidence="6">
    <location>
        <begin position="145"/>
        <end position="165"/>
    </location>
</feature>
<feature type="transmembrane region" description="Helical" evidence="6">
    <location>
        <begin position="86"/>
        <end position="109"/>
    </location>
</feature>
<dbReference type="OrthoDB" id="9807950at2"/>
<dbReference type="PANTHER" id="PTHR30531">
    <property type="entry name" value="FLAGELLAR BIOSYNTHETIC PROTEIN FLHB"/>
    <property type="match status" value="1"/>
</dbReference>
<dbReference type="SUPFAM" id="SSF160544">
    <property type="entry name" value="EscU C-terminal domain-like"/>
    <property type="match status" value="1"/>
</dbReference>
<keyword evidence="3" id="KW-1006">Bacterial flagellum protein export</keyword>
<feature type="region of interest" description="Disordered" evidence="5">
    <location>
        <begin position="1"/>
        <end position="27"/>
    </location>
</feature>
<evidence type="ECO:0000256" key="6">
    <source>
        <dbReference type="SAM" id="Phobius"/>
    </source>
</evidence>
<feature type="transmembrane region" description="Helical" evidence="6">
    <location>
        <begin position="36"/>
        <end position="53"/>
    </location>
</feature>
<dbReference type="Proteomes" id="UP000198654">
    <property type="component" value="Unassembled WGS sequence"/>
</dbReference>